<evidence type="ECO:0000256" key="2">
    <source>
        <dbReference type="SAM" id="Coils"/>
    </source>
</evidence>
<keyword evidence="4" id="KW-1185">Reference proteome</keyword>
<sequence>MNEQTLSQRLEKLESQVAFQEDTIDQLNKLIAEQNQELALFKRHLKLLAQRIDQAPDHSDEQVVDEPPPHY</sequence>
<protein>
    <recommendedName>
        <fullName evidence="1">Protein SlyX homolog</fullName>
    </recommendedName>
</protein>
<organism evidence="3 4">
    <name type="scientific">Aliidiomarina minuta</name>
    <dbReference type="NCBI Taxonomy" id="880057"/>
    <lineage>
        <taxon>Bacteria</taxon>
        <taxon>Pseudomonadati</taxon>
        <taxon>Pseudomonadota</taxon>
        <taxon>Gammaproteobacteria</taxon>
        <taxon>Alteromonadales</taxon>
        <taxon>Idiomarinaceae</taxon>
        <taxon>Aliidiomarina</taxon>
    </lineage>
</organism>
<comment type="caution">
    <text evidence="3">The sequence shown here is derived from an EMBL/GenBank/DDBJ whole genome shotgun (WGS) entry which is preliminary data.</text>
</comment>
<dbReference type="PANTHER" id="PTHR36508">
    <property type="entry name" value="PROTEIN SLYX"/>
    <property type="match status" value="1"/>
</dbReference>
<dbReference type="Proteomes" id="UP000288293">
    <property type="component" value="Unassembled WGS sequence"/>
</dbReference>
<dbReference type="AlphaFoldDB" id="A0A432W3X5"/>
<comment type="similarity">
    <text evidence="1">Belongs to the SlyX family.</text>
</comment>
<dbReference type="InterPro" id="IPR007236">
    <property type="entry name" value="SlyX"/>
</dbReference>
<feature type="coiled-coil region" evidence="2">
    <location>
        <begin position="3"/>
        <end position="51"/>
    </location>
</feature>
<dbReference type="PANTHER" id="PTHR36508:SF1">
    <property type="entry name" value="PROTEIN SLYX"/>
    <property type="match status" value="1"/>
</dbReference>
<evidence type="ECO:0000256" key="1">
    <source>
        <dbReference type="HAMAP-Rule" id="MF_00715"/>
    </source>
</evidence>
<keyword evidence="2" id="KW-0175">Coiled coil</keyword>
<dbReference type="Gene3D" id="1.20.5.300">
    <property type="match status" value="1"/>
</dbReference>
<evidence type="ECO:0000313" key="3">
    <source>
        <dbReference type="EMBL" id="RUO24063.1"/>
    </source>
</evidence>
<dbReference type="Pfam" id="PF04102">
    <property type="entry name" value="SlyX"/>
    <property type="match status" value="1"/>
</dbReference>
<dbReference type="OrthoDB" id="5771733at2"/>
<reference evidence="3 4" key="1">
    <citation type="journal article" date="2011" name="Front. Microbiol.">
        <title>Genomic signatures of strain selection and enhancement in Bacillus atrophaeus var. globigii, a historical biowarfare simulant.</title>
        <authorList>
            <person name="Gibbons H.S."/>
            <person name="Broomall S.M."/>
            <person name="McNew L.A."/>
            <person name="Daligault H."/>
            <person name="Chapman C."/>
            <person name="Bruce D."/>
            <person name="Karavis M."/>
            <person name="Krepps M."/>
            <person name="McGregor P.A."/>
            <person name="Hong C."/>
            <person name="Park K.H."/>
            <person name="Akmal A."/>
            <person name="Feldman A."/>
            <person name="Lin J.S."/>
            <person name="Chang W.E."/>
            <person name="Higgs B.W."/>
            <person name="Demirev P."/>
            <person name="Lindquist J."/>
            <person name="Liem A."/>
            <person name="Fochler E."/>
            <person name="Read T.D."/>
            <person name="Tapia R."/>
            <person name="Johnson S."/>
            <person name="Bishop-Lilly K.A."/>
            <person name="Detter C."/>
            <person name="Han C."/>
            <person name="Sozhamannan S."/>
            <person name="Rosenzweig C.N."/>
            <person name="Skowronski E.W."/>
        </authorList>
    </citation>
    <scope>NUCLEOTIDE SEQUENCE [LARGE SCALE GENOMIC DNA]</scope>
    <source>
        <strain evidence="3 4">MLST1</strain>
    </source>
</reference>
<dbReference type="HAMAP" id="MF_00715">
    <property type="entry name" value="SlyX"/>
    <property type="match status" value="1"/>
</dbReference>
<evidence type="ECO:0000313" key="4">
    <source>
        <dbReference type="Proteomes" id="UP000288293"/>
    </source>
</evidence>
<dbReference type="RefSeq" id="WP_126804484.1">
    <property type="nucleotide sequence ID" value="NZ_PIPL01000003.1"/>
</dbReference>
<name>A0A432W3X5_9GAMM</name>
<gene>
    <name evidence="1" type="primary">slyX</name>
    <name evidence="3" type="ORF">CWE09_13040</name>
</gene>
<proteinExistence type="inferred from homology"/>
<dbReference type="EMBL" id="PIPL01000003">
    <property type="protein sequence ID" value="RUO24063.1"/>
    <property type="molecule type" value="Genomic_DNA"/>
</dbReference>
<accession>A0A432W3X5</accession>